<gene>
    <name evidence="12" type="ORF">BGW36DRAFT_463964</name>
</gene>
<comment type="cofactor">
    <cofactor evidence="1">
        <name>FAD</name>
        <dbReference type="ChEBI" id="CHEBI:57692"/>
    </cofactor>
</comment>
<keyword evidence="6" id="KW-0285">Flavoprotein</keyword>
<organism evidence="12 13">
    <name type="scientific">Talaromyces proteolyticus</name>
    <dbReference type="NCBI Taxonomy" id="1131652"/>
    <lineage>
        <taxon>Eukaryota</taxon>
        <taxon>Fungi</taxon>
        <taxon>Dikarya</taxon>
        <taxon>Ascomycota</taxon>
        <taxon>Pezizomycotina</taxon>
        <taxon>Eurotiomycetes</taxon>
        <taxon>Eurotiomycetidae</taxon>
        <taxon>Eurotiales</taxon>
        <taxon>Trichocomaceae</taxon>
        <taxon>Talaromyces</taxon>
        <taxon>Talaromyces sect. Bacilispori</taxon>
    </lineage>
</organism>
<dbReference type="EMBL" id="JAJTJA010000010">
    <property type="protein sequence ID" value="KAH8692705.1"/>
    <property type="molecule type" value="Genomic_DNA"/>
</dbReference>
<dbReference type="AlphaFoldDB" id="A0AAD4KJ45"/>
<keyword evidence="5" id="KW-0134">Cell wall</keyword>
<dbReference type="PANTHER" id="PTHR11552">
    <property type="entry name" value="GLUCOSE-METHANOL-CHOLINE GMC OXIDOREDUCTASE"/>
    <property type="match status" value="1"/>
</dbReference>
<evidence type="ECO:0000259" key="11">
    <source>
        <dbReference type="Pfam" id="PF00732"/>
    </source>
</evidence>
<comment type="caution">
    <text evidence="12">The sequence shown here is derived from an EMBL/GenBank/DDBJ whole genome shotgun (WGS) entry which is preliminary data.</text>
</comment>
<keyword evidence="7" id="KW-0274">FAD</keyword>
<evidence type="ECO:0000256" key="7">
    <source>
        <dbReference type="ARBA" id="ARBA00022827"/>
    </source>
</evidence>
<keyword evidence="13" id="KW-1185">Reference proteome</keyword>
<evidence type="ECO:0000256" key="1">
    <source>
        <dbReference type="ARBA" id="ARBA00001974"/>
    </source>
</evidence>
<keyword evidence="8" id="KW-0560">Oxidoreductase</keyword>
<sequence length="251" mass="27580">MAQPATSLADFLQDSSTFDYVIVSSRTAGLVLAARLTKIQQFDRPSAEDIGNWEQLGNKGWSWADLAPYYFKSEMLDGDGRKRAPGKRTSTAKSLSSMAILHSTRLSRVLRPKDPWSGNHLGFYGTLSTITRDGDRAIRSYAATGYLMPNIHRKNLKILTDATVTRVIMDQSTDTARGVEFWFDGVSHQVFATAEVILSASSVHSPRLLELSEIGDPKVLCAGGIECVVQLPDAGNNLQEHPITAVTHDRD</sequence>
<evidence type="ECO:0000256" key="4">
    <source>
        <dbReference type="ARBA" id="ARBA00011738"/>
    </source>
</evidence>
<comment type="subcellular location">
    <subcellularLocation>
        <location evidence="2">Secreted</location>
        <location evidence="2">Cell wall</location>
    </subcellularLocation>
</comment>
<dbReference type="PANTHER" id="PTHR11552:SF210">
    <property type="entry name" value="GLUCOSE-METHANOL-CHOLINE OXIDOREDUCTASE N-TERMINAL DOMAIN-CONTAINING PROTEIN-RELATED"/>
    <property type="match status" value="1"/>
</dbReference>
<evidence type="ECO:0000256" key="8">
    <source>
        <dbReference type="ARBA" id="ARBA00023002"/>
    </source>
</evidence>
<reference evidence="12" key="1">
    <citation type="submission" date="2021-12" db="EMBL/GenBank/DDBJ databases">
        <title>Convergent genome expansion in fungi linked to evolution of root-endophyte symbiosis.</title>
        <authorList>
            <consortium name="DOE Joint Genome Institute"/>
            <person name="Ke Y.-H."/>
            <person name="Bonito G."/>
            <person name="Liao H.-L."/>
            <person name="Looney B."/>
            <person name="Rojas-Flechas A."/>
            <person name="Nash J."/>
            <person name="Hameed K."/>
            <person name="Schadt C."/>
            <person name="Martin F."/>
            <person name="Crous P.W."/>
            <person name="Miettinen O."/>
            <person name="Magnuson J.K."/>
            <person name="Labbe J."/>
            <person name="Jacobson D."/>
            <person name="Doktycz M.J."/>
            <person name="Veneault-Fourrey C."/>
            <person name="Kuo A."/>
            <person name="Mondo S."/>
            <person name="Calhoun S."/>
            <person name="Riley R."/>
            <person name="Ohm R."/>
            <person name="LaButti K."/>
            <person name="Andreopoulos B."/>
            <person name="Pangilinan J."/>
            <person name="Nolan M."/>
            <person name="Tritt A."/>
            <person name="Clum A."/>
            <person name="Lipzen A."/>
            <person name="Daum C."/>
            <person name="Barry K."/>
            <person name="Grigoriev I.V."/>
            <person name="Vilgalys R."/>
        </authorList>
    </citation>
    <scope>NUCLEOTIDE SEQUENCE</scope>
    <source>
        <strain evidence="12">PMI_201</strain>
    </source>
</reference>
<dbReference type="Proteomes" id="UP001201262">
    <property type="component" value="Unassembled WGS sequence"/>
</dbReference>
<comment type="similarity">
    <text evidence="3">Belongs to the GMC oxidoreductase family.</text>
</comment>
<evidence type="ECO:0000256" key="2">
    <source>
        <dbReference type="ARBA" id="ARBA00004191"/>
    </source>
</evidence>
<dbReference type="Gene3D" id="3.30.560.10">
    <property type="entry name" value="Glucose Oxidase, domain 3"/>
    <property type="match status" value="1"/>
</dbReference>
<dbReference type="InterPro" id="IPR036188">
    <property type="entry name" value="FAD/NAD-bd_sf"/>
</dbReference>
<dbReference type="EC" id="1.1.3.4" evidence="10"/>
<feature type="domain" description="Glucose-methanol-choline oxidoreductase N-terminal" evidence="11">
    <location>
        <begin position="44"/>
        <end position="242"/>
    </location>
</feature>
<accession>A0AAD4KJ45</accession>
<dbReference type="GO" id="GO:0050660">
    <property type="term" value="F:flavin adenine dinucleotide binding"/>
    <property type="evidence" value="ECO:0007669"/>
    <property type="project" value="InterPro"/>
</dbReference>
<evidence type="ECO:0000313" key="12">
    <source>
        <dbReference type="EMBL" id="KAH8692705.1"/>
    </source>
</evidence>
<dbReference type="InterPro" id="IPR000172">
    <property type="entry name" value="GMC_OxRdtase_N"/>
</dbReference>
<evidence type="ECO:0000256" key="5">
    <source>
        <dbReference type="ARBA" id="ARBA00022512"/>
    </source>
</evidence>
<dbReference type="InterPro" id="IPR012132">
    <property type="entry name" value="GMC_OxRdtase"/>
</dbReference>
<dbReference type="Pfam" id="PF00732">
    <property type="entry name" value="GMC_oxred_N"/>
    <property type="match status" value="1"/>
</dbReference>
<name>A0AAD4KJ45_9EURO</name>
<protein>
    <recommendedName>
        <fullName evidence="10">glucose oxidase</fullName>
        <ecNumber evidence="10">1.1.3.4</ecNumber>
    </recommendedName>
</protein>
<comment type="catalytic activity">
    <reaction evidence="9">
        <text>beta-D-glucose + O2 = D-glucono-1,5-lactone + H2O2</text>
        <dbReference type="Rhea" id="RHEA:11428"/>
        <dbReference type="ChEBI" id="CHEBI:15379"/>
        <dbReference type="ChEBI" id="CHEBI:15903"/>
        <dbReference type="ChEBI" id="CHEBI:16217"/>
        <dbReference type="ChEBI" id="CHEBI:16240"/>
        <dbReference type="EC" id="1.1.3.4"/>
    </reaction>
    <physiologicalReaction direction="left-to-right" evidence="9">
        <dbReference type="Rhea" id="RHEA:11429"/>
    </physiologicalReaction>
</comment>
<dbReference type="GO" id="GO:0046562">
    <property type="term" value="F:beta-D-glucose oxidase activity"/>
    <property type="evidence" value="ECO:0007669"/>
    <property type="project" value="UniProtKB-EC"/>
</dbReference>
<comment type="subunit">
    <text evidence="4">Homodimer.</text>
</comment>
<evidence type="ECO:0000256" key="3">
    <source>
        <dbReference type="ARBA" id="ARBA00010790"/>
    </source>
</evidence>
<dbReference type="InterPro" id="IPR027424">
    <property type="entry name" value="Glucose_Oxidase_domain_2"/>
</dbReference>
<evidence type="ECO:0000256" key="9">
    <source>
        <dbReference type="ARBA" id="ARBA00049435"/>
    </source>
</evidence>
<evidence type="ECO:0000256" key="6">
    <source>
        <dbReference type="ARBA" id="ARBA00022630"/>
    </source>
</evidence>
<dbReference type="RefSeq" id="XP_046068578.1">
    <property type="nucleotide sequence ID" value="XM_046222236.1"/>
</dbReference>
<dbReference type="Gene3D" id="4.10.450.10">
    <property type="entry name" value="Glucose Oxidase, domain 2"/>
    <property type="match status" value="1"/>
</dbReference>
<dbReference type="Gene3D" id="3.50.50.60">
    <property type="entry name" value="FAD/NAD(P)-binding domain"/>
    <property type="match status" value="1"/>
</dbReference>
<dbReference type="SUPFAM" id="SSF51905">
    <property type="entry name" value="FAD/NAD(P)-binding domain"/>
    <property type="match status" value="1"/>
</dbReference>
<keyword evidence="5" id="KW-0964">Secreted</keyword>
<dbReference type="GeneID" id="70252523"/>
<evidence type="ECO:0000313" key="13">
    <source>
        <dbReference type="Proteomes" id="UP001201262"/>
    </source>
</evidence>
<proteinExistence type="inferred from homology"/>
<evidence type="ECO:0000256" key="10">
    <source>
        <dbReference type="ARBA" id="ARBA00049722"/>
    </source>
</evidence>